<keyword evidence="1" id="KW-0732">Signal</keyword>
<protein>
    <submittedName>
        <fullName evidence="2">Str. FM013</fullName>
    </submittedName>
</protein>
<evidence type="ECO:0000313" key="3">
    <source>
        <dbReference type="Proteomes" id="UP000053732"/>
    </source>
</evidence>
<organism evidence="2 3">
    <name type="scientific">Penicillium camemberti (strain FM 013)</name>
    <dbReference type="NCBI Taxonomy" id="1429867"/>
    <lineage>
        <taxon>Eukaryota</taxon>
        <taxon>Fungi</taxon>
        <taxon>Dikarya</taxon>
        <taxon>Ascomycota</taxon>
        <taxon>Pezizomycotina</taxon>
        <taxon>Eurotiomycetes</taxon>
        <taxon>Eurotiomycetidae</taxon>
        <taxon>Eurotiales</taxon>
        <taxon>Aspergillaceae</taxon>
        <taxon>Penicillium</taxon>
    </lineage>
</organism>
<feature type="signal peptide" evidence="1">
    <location>
        <begin position="1"/>
        <end position="19"/>
    </location>
</feature>
<evidence type="ECO:0000313" key="2">
    <source>
        <dbReference type="EMBL" id="CRL25960.1"/>
    </source>
</evidence>
<keyword evidence="3" id="KW-1185">Reference proteome</keyword>
<accession>A0A0G4PHU3</accession>
<proteinExistence type="predicted"/>
<gene>
    <name evidence="2" type="ORF">PCAMFM013_S016g000241</name>
</gene>
<name>A0A0G4PHU3_PENC3</name>
<feature type="chain" id="PRO_5005195357" evidence="1">
    <location>
        <begin position="20"/>
        <end position="57"/>
    </location>
</feature>
<dbReference type="AlphaFoldDB" id="A0A0G4PHU3"/>
<sequence length="57" mass="6395">MVALWIFVALGYLLLYAFAVMQTQEWLGDKWAASVQLLPCDQFVSCSAADWHCAIEA</sequence>
<evidence type="ECO:0000256" key="1">
    <source>
        <dbReference type="SAM" id="SignalP"/>
    </source>
</evidence>
<dbReference type="EMBL" id="HG793149">
    <property type="protein sequence ID" value="CRL25960.1"/>
    <property type="molecule type" value="Genomic_DNA"/>
</dbReference>
<reference evidence="2 3" key="1">
    <citation type="journal article" date="2014" name="Nat. Commun.">
        <title>Multiple recent horizontal transfers of a large genomic region in cheese making fungi.</title>
        <authorList>
            <person name="Cheeseman K."/>
            <person name="Ropars J."/>
            <person name="Renault P."/>
            <person name="Dupont J."/>
            <person name="Gouzy J."/>
            <person name="Branca A."/>
            <person name="Abraham A.L."/>
            <person name="Ceppi M."/>
            <person name="Conseiller E."/>
            <person name="Debuchy R."/>
            <person name="Malagnac F."/>
            <person name="Goarin A."/>
            <person name="Silar P."/>
            <person name="Lacoste S."/>
            <person name="Sallet E."/>
            <person name="Bensimon A."/>
            <person name="Giraud T."/>
            <person name="Brygoo Y."/>
        </authorList>
    </citation>
    <scope>NUCLEOTIDE SEQUENCE [LARGE SCALE GENOMIC DNA]</scope>
    <source>
        <strain evidence="3">FM 013</strain>
    </source>
</reference>
<dbReference type="Proteomes" id="UP000053732">
    <property type="component" value="Unassembled WGS sequence"/>
</dbReference>